<dbReference type="GO" id="GO:0009295">
    <property type="term" value="C:nucleoid"/>
    <property type="evidence" value="ECO:0007669"/>
    <property type="project" value="InterPro"/>
</dbReference>
<evidence type="ECO:0000313" key="2">
    <source>
        <dbReference type="Proteomes" id="UP000823900"/>
    </source>
</evidence>
<sequence length="336" mass="38484">MLKDDMIMKAGIIHILDSSMAMPVLSDYPIDLGSDLCDFLKAHIERFTESDDVKICQFSEDSSAMELIRDCTPENFVEKTKELASSLFRIMNANIAIPPGDAAIMVFSCRGIDYLALLKLDYRTSYTHATRQLENGNSNLFILHRGLLPTQNQKISEGFVVNLSSGEICLTERKYEVNGEKRFYFSELFLECHAPLSQKSRLDIVTKAVEQVNAKYYGDTAPEKKMEAKDVIYRELEEKGSLQVEEIKEKVFADNPEMQEDFQKKMEKYHMEKETVTPKSEKTIKKFEKQRITTDSGIEITIPMEEYRNPDKVEFITNPDGTISVLIKNIGKLNPR</sequence>
<name>A0A9D2KNW5_9FIRM</name>
<dbReference type="Pfam" id="PF04245">
    <property type="entry name" value="NA37"/>
    <property type="match status" value="1"/>
</dbReference>
<dbReference type="AlphaFoldDB" id="A0A9D2KNW5"/>
<organism evidence="1 2">
    <name type="scientific">Candidatus Lachnoclostridium stercoravium</name>
    <dbReference type="NCBI Taxonomy" id="2838633"/>
    <lineage>
        <taxon>Bacteria</taxon>
        <taxon>Bacillati</taxon>
        <taxon>Bacillota</taxon>
        <taxon>Clostridia</taxon>
        <taxon>Lachnospirales</taxon>
        <taxon>Lachnospiraceae</taxon>
    </lineage>
</organism>
<dbReference type="Proteomes" id="UP000823900">
    <property type="component" value="Unassembled WGS sequence"/>
</dbReference>
<comment type="caution">
    <text evidence="1">The sequence shown here is derived from an EMBL/GenBank/DDBJ whole genome shotgun (WGS) entry which is preliminary data.</text>
</comment>
<evidence type="ECO:0000313" key="1">
    <source>
        <dbReference type="EMBL" id="HJA71589.1"/>
    </source>
</evidence>
<proteinExistence type="predicted"/>
<gene>
    <name evidence="1" type="ORF">IAA07_08450</name>
</gene>
<accession>A0A9D2KNW5</accession>
<reference evidence="1" key="2">
    <citation type="submission" date="2021-04" db="EMBL/GenBank/DDBJ databases">
        <authorList>
            <person name="Gilroy R."/>
        </authorList>
    </citation>
    <scope>NUCLEOTIDE SEQUENCE</scope>
    <source>
        <strain evidence="1">CHK178-16964</strain>
    </source>
</reference>
<reference evidence="1" key="1">
    <citation type="journal article" date="2021" name="PeerJ">
        <title>Extensive microbial diversity within the chicken gut microbiome revealed by metagenomics and culture.</title>
        <authorList>
            <person name="Gilroy R."/>
            <person name="Ravi A."/>
            <person name="Getino M."/>
            <person name="Pursley I."/>
            <person name="Horton D.L."/>
            <person name="Alikhan N.F."/>
            <person name="Baker D."/>
            <person name="Gharbi K."/>
            <person name="Hall N."/>
            <person name="Watson M."/>
            <person name="Adriaenssens E.M."/>
            <person name="Foster-Nyarko E."/>
            <person name="Jarju S."/>
            <person name="Secka A."/>
            <person name="Antonio M."/>
            <person name="Oren A."/>
            <person name="Chaudhuri R.R."/>
            <person name="La Ragione R."/>
            <person name="Hildebrand F."/>
            <person name="Pallen M.J."/>
        </authorList>
    </citation>
    <scope>NUCLEOTIDE SEQUENCE</scope>
    <source>
        <strain evidence="1">CHK178-16964</strain>
    </source>
</reference>
<protein>
    <submittedName>
        <fullName evidence="1">Nucleoid-associated protein</fullName>
    </submittedName>
</protein>
<dbReference type="InterPro" id="IPR007358">
    <property type="entry name" value="Nucleoid_associated_NdpA"/>
</dbReference>
<dbReference type="EMBL" id="DWZA01000073">
    <property type="protein sequence ID" value="HJA71589.1"/>
    <property type="molecule type" value="Genomic_DNA"/>
</dbReference>